<dbReference type="GO" id="GO:0005634">
    <property type="term" value="C:nucleus"/>
    <property type="evidence" value="ECO:0007669"/>
    <property type="project" value="TreeGrafter"/>
</dbReference>
<dbReference type="Proteomes" id="UP001162131">
    <property type="component" value="Unassembled WGS sequence"/>
</dbReference>
<feature type="region of interest" description="Disordered" evidence="5">
    <location>
        <begin position="337"/>
        <end position="398"/>
    </location>
</feature>
<accession>A0AAU9KJ82</accession>
<dbReference type="SMART" id="SM00717">
    <property type="entry name" value="SANT"/>
    <property type="match status" value="1"/>
</dbReference>
<feature type="compositionally biased region" description="Basic and acidic residues" evidence="5">
    <location>
        <begin position="337"/>
        <end position="363"/>
    </location>
</feature>
<dbReference type="InterPro" id="IPR043145">
    <property type="entry name" value="Znf_ZZ_sf"/>
</dbReference>
<feature type="domain" description="Myb-like" evidence="6">
    <location>
        <begin position="83"/>
        <end position="128"/>
    </location>
</feature>
<dbReference type="GO" id="GO:0003713">
    <property type="term" value="F:transcription coactivator activity"/>
    <property type="evidence" value="ECO:0007669"/>
    <property type="project" value="TreeGrafter"/>
</dbReference>
<dbReference type="InterPro" id="IPR041983">
    <property type="entry name" value="ADA2-like_ZZ"/>
</dbReference>
<gene>
    <name evidence="9" type="ORF">BSTOLATCC_MIC58213</name>
</gene>
<dbReference type="InterPro" id="IPR017884">
    <property type="entry name" value="SANT_dom"/>
</dbReference>
<evidence type="ECO:0008006" key="11">
    <source>
        <dbReference type="Google" id="ProtNLM"/>
    </source>
</evidence>
<dbReference type="Pfam" id="PF25299">
    <property type="entry name" value="ZZ_ADA2"/>
    <property type="match status" value="1"/>
</dbReference>
<dbReference type="GO" id="GO:0008270">
    <property type="term" value="F:zinc ion binding"/>
    <property type="evidence" value="ECO:0007669"/>
    <property type="project" value="UniProtKB-KW"/>
</dbReference>
<keyword evidence="3" id="KW-0862">Zinc</keyword>
<dbReference type="PANTHER" id="PTHR12374">
    <property type="entry name" value="TRANSCRIPTIONAL ADAPTOR 2 ADA2 -RELATED"/>
    <property type="match status" value="1"/>
</dbReference>
<dbReference type="GO" id="GO:0006338">
    <property type="term" value="P:chromatin remodeling"/>
    <property type="evidence" value="ECO:0007669"/>
    <property type="project" value="TreeGrafter"/>
</dbReference>
<dbReference type="Pfam" id="PF22941">
    <property type="entry name" value="TADA2A-like_3rd"/>
    <property type="match status" value="1"/>
</dbReference>
<evidence type="ECO:0000313" key="9">
    <source>
        <dbReference type="EMBL" id="CAG9333400.1"/>
    </source>
</evidence>
<evidence type="ECO:0000259" key="6">
    <source>
        <dbReference type="PROSITE" id="PS50090"/>
    </source>
</evidence>
<dbReference type="CDD" id="cd02335">
    <property type="entry name" value="ZZ_ADA2"/>
    <property type="match status" value="1"/>
</dbReference>
<evidence type="ECO:0000256" key="1">
    <source>
        <dbReference type="ARBA" id="ARBA00022723"/>
    </source>
</evidence>
<dbReference type="SUPFAM" id="SSF57850">
    <property type="entry name" value="RING/U-box"/>
    <property type="match status" value="1"/>
</dbReference>
<evidence type="ECO:0000259" key="8">
    <source>
        <dbReference type="PROSITE" id="PS51293"/>
    </source>
</evidence>
<dbReference type="InterPro" id="IPR001005">
    <property type="entry name" value="SANT/Myb"/>
</dbReference>
<evidence type="ECO:0000256" key="2">
    <source>
        <dbReference type="ARBA" id="ARBA00022771"/>
    </source>
</evidence>
<dbReference type="SUPFAM" id="SSF46689">
    <property type="entry name" value="Homeodomain-like"/>
    <property type="match status" value="1"/>
</dbReference>
<dbReference type="PROSITE" id="PS50135">
    <property type="entry name" value="ZF_ZZ_2"/>
    <property type="match status" value="1"/>
</dbReference>
<keyword evidence="1" id="KW-0479">Metal-binding</keyword>
<proteinExistence type="predicted"/>
<evidence type="ECO:0000256" key="4">
    <source>
        <dbReference type="PROSITE-ProRule" id="PRU00228"/>
    </source>
</evidence>
<evidence type="ECO:0000313" key="10">
    <source>
        <dbReference type="Proteomes" id="UP001162131"/>
    </source>
</evidence>
<reference evidence="9" key="1">
    <citation type="submission" date="2021-09" db="EMBL/GenBank/DDBJ databases">
        <authorList>
            <consortium name="AG Swart"/>
            <person name="Singh M."/>
            <person name="Singh A."/>
            <person name="Seah K."/>
            <person name="Emmerich C."/>
        </authorList>
    </citation>
    <scope>NUCLEOTIDE SEQUENCE</scope>
    <source>
        <strain evidence="9">ATCC30299</strain>
    </source>
</reference>
<feature type="domain" description="SANT" evidence="8">
    <location>
        <begin position="79"/>
        <end position="132"/>
    </location>
</feature>
<dbReference type="InterPro" id="IPR055141">
    <property type="entry name" value="TADA2A_B-like_dom"/>
</dbReference>
<dbReference type="InterPro" id="IPR000433">
    <property type="entry name" value="Znf_ZZ"/>
</dbReference>
<evidence type="ECO:0000256" key="5">
    <source>
        <dbReference type="SAM" id="MobiDB-lite"/>
    </source>
</evidence>
<dbReference type="Gene3D" id="1.10.10.60">
    <property type="entry name" value="Homeodomain-like"/>
    <property type="match status" value="1"/>
</dbReference>
<dbReference type="PANTHER" id="PTHR12374:SF20">
    <property type="entry name" value="TRANSCRIPTIONAL ADAPTER 2-ALPHA"/>
    <property type="match status" value="1"/>
</dbReference>
<dbReference type="PROSITE" id="PS51293">
    <property type="entry name" value="SANT"/>
    <property type="match status" value="1"/>
</dbReference>
<name>A0AAU9KJ82_9CILI</name>
<keyword evidence="10" id="KW-1185">Reference proteome</keyword>
<dbReference type="InterPro" id="IPR009057">
    <property type="entry name" value="Homeodomain-like_sf"/>
</dbReference>
<keyword evidence="2 4" id="KW-0863">Zinc-finger</keyword>
<dbReference type="Pfam" id="PF00249">
    <property type="entry name" value="Myb_DNA-binding"/>
    <property type="match status" value="1"/>
</dbReference>
<dbReference type="AlphaFoldDB" id="A0AAU9KJ82"/>
<sequence length="398" mass="47355">MDPQELSYKSLLKKLKRKGGLKQISCEFCLKDITLCTYIQCAECQNFFICLQCYISGQEKSEHSRLHKYHVVDPLKFPLFMLNWTAKEELLLLEGLLKFGYGNWGSISEFISSSKNSWECEKHYKQIYLGKTKEALLQLNILSHRDENEHLVSAEVDNSENFMDIAPDVFPNPEPRVEIEKHPLTEFAGYMPLRRDFEIEYENDIEMYLADLEFYDDDTQEDTNIKLRQLEVYNKVLEEREERKKFVIERWPQELRNEKNFSRNIIEKTIYQAMKPYARLLTPEKHFQLCTGLVKEYTLRLKLEELREAKSQGIKTEEEFRKFINDKKANKSKEFDVVFKDFKPQQRSQESPRKTENKEEAQKSNHNSSDNMEIEEQEKPEEQNPEDASIDFLKSDDR</sequence>
<dbReference type="GO" id="GO:0006357">
    <property type="term" value="P:regulation of transcription by RNA polymerase II"/>
    <property type="evidence" value="ECO:0007669"/>
    <property type="project" value="TreeGrafter"/>
</dbReference>
<dbReference type="PROSITE" id="PS50090">
    <property type="entry name" value="MYB_LIKE"/>
    <property type="match status" value="1"/>
</dbReference>
<dbReference type="EMBL" id="CAJZBQ010000056">
    <property type="protein sequence ID" value="CAG9333400.1"/>
    <property type="molecule type" value="Genomic_DNA"/>
</dbReference>
<feature type="domain" description="ZZ-type" evidence="7">
    <location>
        <begin position="21"/>
        <end position="77"/>
    </location>
</feature>
<protein>
    <recommendedName>
        <fullName evidence="11">Transcriptional adapter</fullName>
    </recommendedName>
</protein>
<organism evidence="9 10">
    <name type="scientific">Blepharisma stoltei</name>
    <dbReference type="NCBI Taxonomy" id="1481888"/>
    <lineage>
        <taxon>Eukaryota</taxon>
        <taxon>Sar</taxon>
        <taxon>Alveolata</taxon>
        <taxon>Ciliophora</taxon>
        <taxon>Postciliodesmatophora</taxon>
        <taxon>Heterotrichea</taxon>
        <taxon>Heterotrichida</taxon>
        <taxon>Blepharismidae</taxon>
        <taxon>Blepharisma</taxon>
    </lineage>
</organism>
<comment type="caution">
    <text evidence="9">The sequence shown here is derived from an EMBL/GenBank/DDBJ whole genome shotgun (WGS) entry which is preliminary data.</text>
</comment>
<dbReference type="GO" id="GO:0003682">
    <property type="term" value="F:chromatin binding"/>
    <property type="evidence" value="ECO:0007669"/>
    <property type="project" value="TreeGrafter"/>
</dbReference>
<dbReference type="Gene3D" id="3.30.60.90">
    <property type="match status" value="1"/>
</dbReference>
<evidence type="ECO:0000256" key="3">
    <source>
        <dbReference type="ARBA" id="ARBA00022833"/>
    </source>
</evidence>
<feature type="compositionally biased region" description="Acidic residues" evidence="5">
    <location>
        <begin position="372"/>
        <end position="389"/>
    </location>
</feature>
<evidence type="ECO:0000259" key="7">
    <source>
        <dbReference type="PROSITE" id="PS50135"/>
    </source>
</evidence>